<sequence length="108" mass="12125">MGMTPFWSVCCRRTSASTRISFHASHNPRRHLTNPSSSPPSKHITVLMEGLGFAQSIRYPLPHRSHEETRYMGFLGMIHCADTRRICGSQHVETLFRPSCDSAPPTAT</sequence>
<comment type="caution">
    <text evidence="1">The sequence shown here is derived from an EMBL/GenBank/DDBJ whole genome shotgun (WGS) entry which is preliminary data.</text>
</comment>
<gene>
    <name evidence="1" type="ORF">Hypma_014234</name>
</gene>
<dbReference type="EMBL" id="LUEZ02000084">
    <property type="protein sequence ID" value="RDB19118.1"/>
    <property type="molecule type" value="Genomic_DNA"/>
</dbReference>
<proteinExistence type="predicted"/>
<dbReference type="AlphaFoldDB" id="A0A369JB68"/>
<reference evidence="1" key="1">
    <citation type="submission" date="2018-04" db="EMBL/GenBank/DDBJ databases">
        <title>Whole genome sequencing of Hypsizygus marmoreus.</title>
        <authorList>
            <person name="Choi I.-G."/>
            <person name="Min B."/>
            <person name="Kim J.-G."/>
            <person name="Kim S."/>
            <person name="Oh Y.-L."/>
            <person name="Kong W.-S."/>
            <person name="Park H."/>
            <person name="Jeong J."/>
            <person name="Song E.-S."/>
        </authorList>
    </citation>
    <scope>NUCLEOTIDE SEQUENCE [LARGE SCALE GENOMIC DNA]</scope>
    <source>
        <strain evidence="1">51987-8</strain>
    </source>
</reference>
<protein>
    <submittedName>
        <fullName evidence="1">Uncharacterized protein</fullName>
    </submittedName>
</protein>
<dbReference type="Proteomes" id="UP000076154">
    <property type="component" value="Unassembled WGS sequence"/>
</dbReference>
<name>A0A369JB68_HYPMA</name>
<evidence type="ECO:0000313" key="1">
    <source>
        <dbReference type="EMBL" id="RDB19118.1"/>
    </source>
</evidence>
<organism evidence="1 2">
    <name type="scientific">Hypsizygus marmoreus</name>
    <name type="common">White beech mushroom</name>
    <name type="synonym">Agaricus marmoreus</name>
    <dbReference type="NCBI Taxonomy" id="39966"/>
    <lineage>
        <taxon>Eukaryota</taxon>
        <taxon>Fungi</taxon>
        <taxon>Dikarya</taxon>
        <taxon>Basidiomycota</taxon>
        <taxon>Agaricomycotina</taxon>
        <taxon>Agaricomycetes</taxon>
        <taxon>Agaricomycetidae</taxon>
        <taxon>Agaricales</taxon>
        <taxon>Tricholomatineae</taxon>
        <taxon>Lyophyllaceae</taxon>
        <taxon>Hypsizygus</taxon>
    </lineage>
</organism>
<accession>A0A369JB68</accession>
<evidence type="ECO:0000313" key="2">
    <source>
        <dbReference type="Proteomes" id="UP000076154"/>
    </source>
</evidence>
<keyword evidence="2" id="KW-1185">Reference proteome</keyword>
<dbReference type="InParanoid" id="A0A369JB68"/>